<protein>
    <submittedName>
        <fullName evidence="2">Uncharacterized protein</fullName>
    </submittedName>
</protein>
<proteinExistence type="predicted"/>
<sequence>MREGHWMAVAHAASPLLSKRSLNESQQSAVGITYADDVRTFDADLIRTYSDSSGSLSYDSGRSAPLFSLDAVMIDGRYVKGNSDEQLTKAPSENIIDGSKPAVRIIDAAELKRRARISELPVNSNTTLVAFGQRETELTKDLIYETIDQYFESPRDDIDLVLRISRSGMLPRLHIDLQPSVEVIPKGNQRVGTSLTSDCRLLSNHRSSTNVDASSDSDTSTARPIGKNYIENAFSYLRTIVKAFIPRREYGRMGIQ</sequence>
<dbReference type="Proteomes" id="UP000887569">
    <property type="component" value="Unplaced"/>
</dbReference>
<dbReference type="AlphaFoldDB" id="A0A915AH09"/>
<dbReference type="WBParaSite" id="PgR006_g208_t02">
    <property type="protein sequence ID" value="PgR006_g208_t02"/>
    <property type="gene ID" value="PgR006_g208"/>
</dbReference>
<organism evidence="1 2">
    <name type="scientific">Parascaris univalens</name>
    <name type="common">Nematode worm</name>
    <dbReference type="NCBI Taxonomy" id="6257"/>
    <lineage>
        <taxon>Eukaryota</taxon>
        <taxon>Metazoa</taxon>
        <taxon>Ecdysozoa</taxon>
        <taxon>Nematoda</taxon>
        <taxon>Chromadorea</taxon>
        <taxon>Rhabditida</taxon>
        <taxon>Spirurina</taxon>
        <taxon>Ascaridomorpha</taxon>
        <taxon>Ascaridoidea</taxon>
        <taxon>Ascarididae</taxon>
        <taxon>Parascaris</taxon>
    </lineage>
</organism>
<evidence type="ECO:0000313" key="2">
    <source>
        <dbReference type="WBParaSite" id="PgR006_g208_t02"/>
    </source>
</evidence>
<accession>A0A915AH09</accession>
<evidence type="ECO:0000313" key="1">
    <source>
        <dbReference type="Proteomes" id="UP000887569"/>
    </source>
</evidence>
<reference evidence="2" key="1">
    <citation type="submission" date="2022-11" db="UniProtKB">
        <authorList>
            <consortium name="WormBaseParasite"/>
        </authorList>
    </citation>
    <scope>IDENTIFICATION</scope>
</reference>
<keyword evidence="1" id="KW-1185">Reference proteome</keyword>
<name>A0A915AH09_PARUN</name>